<dbReference type="PANTHER" id="PTHR46986:SF1">
    <property type="entry name" value="ENDORIBONUCLEASE YBEY, CHLOROPLASTIC"/>
    <property type="match status" value="1"/>
</dbReference>
<dbReference type="SUPFAM" id="SSF55486">
    <property type="entry name" value="Metalloproteases ('zincins'), catalytic domain"/>
    <property type="match status" value="1"/>
</dbReference>
<evidence type="ECO:0000256" key="2">
    <source>
        <dbReference type="ARBA" id="ARBA00022517"/>
    </source>
</evidence>
<keyword evidence="7 9" id="KW-0378">Hydrolase</keyword>
<comment type="cofactor">
    <cofactor evidence="9">
        <name>Zn(2+)</name>
        <dbReference type="ChEBI" id="CHEBI:29105"/>
    </cofactor>
    <text evidence="9">Binds 1 zinc ion.</text>
</comment>
<dbReference type="Pfam" id="PF02130">
    <property type="entry name" value="YbeY"/>
    <property type="match status" value="1"/>
</dbReference>
<dbReference type="InterPro" id="IPR002036">
    <property type="entry name" value="YbeY"/>
</dbReference>
<keyword evidence="9" id="KW-0963">Cytoplasm</keyword>
<dbReference type="PANTHER" id="PTHR46986">
    <property type="entry name" value="ENDORIBONUCLEASE YBEY, CHLOROPLASTIC"/>
    <property type="match status" value="1"/>
</dbReference>
<dbReference type="InterPro" id="IPR023091">
    <property type="entry name" value="MetalPrtase_cat_dom_sf_prd"/>
</dbReference>
<gene>
    <name evidence="9 10" type="primary">ybeY</name>
    <name evidence="10" type="ORF">HJG54_26185</name>
</gene>
<proteinExistence type="inferred from homology"/>
<evidence type="ECO:0000256" key="1">
    <source>
        <dbReference type="ARBA" id="ARBA00010875"/>
    </source>
</evidence>
<evidence type="ECO:0000256" key="8">
    <source>
        <dbReference type="ARBA" id="ARBA00022833"/>
    </source>
</evidence>
<keyword evidence="4 9" id="KW-0540">Nuclease</keyword>
<reference evidence="10" key="1">
    <citation type="submission" date="2020-05" db="EMBL/GenBank/DDBJ databases">
        <authorList>
            <person name="Zhu T."/>
            <person name="Keshari N."/>
            <person name="Lu X."/>
        </authorList>
    </citation>
    <scope>NUCLEOTIDE SEQUENCE</scope>
    <source>
        <strain evidence="10">NK1-12</strain>
    </source>
</reference>
<dbReference type="AlphaFoldDB" id="A0AA96WI66"/>
<dbReference type="GO" id="GO:0005737">
    <property type="term" value="C:cytoplasm"/>
    <property type="evidence" value="ECO:0007669"/>
    <property type="project" value="UniProtKB-SubCell"/>
</dbReference>
<dbReference type="PROSITE" id="PS01306">
    <property type="entry name" value="UPF0054"/>
    <property type="match status" value="1"/>
</dbReference>
<feature type="binding site" evidence="9">
    <location>
        <position position="166"/>
    </location>
    <ligand>
        <name>Zn(2+)</name>
        <dbReference type="ChEBI" id="CHEBI:29105"/>
        <note>catalytic</note>
    </ligand>
</feature>
<evidence type="ECO:0000256" key="3">
    <source>
        <dbReference type="ARBA" id="ARBA00022552"/>
    </source>
</evidence>
<evidence type="ECO:0000256" key="9">
    <source>
        <dbReference type="HAMAP-Rule" id="MF_00009"/>
    </source>
</evidence>
<dbReference type="EC" id="3.1.-.-" evidence="9"/>
<dbReference type="HAMAP" id="MF_00009">
    <property type="entry name" value="Endoribonucl_YbeY"/>
    <property type="match status" value="1"/>
</dbReference>
<dbReference type="InterPro" id="IPR020549">
    <property type="entry name" value="YbeY_CS"/>
</dbReference>
<keyword evidence="8 9" id="KW-0862">Zinc</keyword>
<accession>A0AA96WI66</accession>
<sequence>MATGPIQVEVYVEDYFFGDGAASDGQNSIEIVQTLAKEAGETAPAPPIELATWDSWFRSWLEALQPDLASEQAYELSLRLTDDAEIQQLNAQYRQKDQPTDVLAFAALETELPLPAVAQTEPLYLGDIVISVETAQAQAQQQGHSLEQELAWLAAHALLHLLGWDHPDETSLRRMLQQQEFLLQTIGLSSGYYQEELLA</sequence>
<organism evidence="10">
    <name type="scientific">Leptolyngbya sp. NK1-12</name>
    <dbReference type="NCBI Taxonomy" id="2547451"/>
    <lineage>
        <taxon>Bacteria</taxon>
        <taxon>Bacillati</taxon>
        <taxon>Cyanobacteriota</taxon>
        <taxon>Cyanophyceae</taxon>
        <taxon>Leptolyngbyales</taxon>
        <taxon>Leptolyngbyaceae</taxon>
        <taxon>Leptolyngbya group</taxon>
        <taxon>Leptolyngbya</taxon>
    </lineage>
</organism>
<dbReference type="Gene3D" id="3.40.390.30">
    <property type="entry name" value="Metalloproteases ('zincins'), catalytic domain"/>
    <property type="match status" value="1"/>
</dbReference>
<comment type="subcellular location">
    <subcellularLocation>
        <location evidence="9">Cytoplasm</location>
    </subcellularLocation>
</comment>
<keyword evidence="2 9" id="KW-0690">Ribosome biogenesis</keyword>
<evidence type="ECO:0000256" key="5">
    <source>
        <dbReference type="ARBA" id="ARBA00022723"/>
    </source>
</evidence>
<keyword evidence="5 9" id="KW-0479">Metal-binding</keyword>
<dbReference type="GO" id="GO:0006364">
    <property type="term" value="P:rRNA processing"/>
    <property type="evidence" value="ECO:0007669"/>
    <property type="project" value="UniProtKB-UniRule"/>
</dbReference>
<dbReference type="GO" id="GO:0008270">
    <property type="term" value="F:zinc ion binding"/>
    <property type="evidence" value="ECO:0007669"/>
    <property type="project" value="UniProtKB-UniRule"/>
</dbReference>
<evidence type="ECO:0000313" key="10">
    <source>
        <dbReference type="EMBL" id="WNZ25973.1"/>
    </source>
</evidence>
<protein>
    <recommendedName>
        <fullName evidence="9">Endoribonuclease YbeY</fullName>
        <ecNumber evidence="9">3.1.-.-</ecNumber>
    </recommendedName>
</protein>
<dbReference type="EMBL" id="CP053586">
    <property type="protein sequence ID" value="WNZ25973.1"/>
    <property type="molecule type" value="Genomic_DNA"/>
</dbReference>
<comment type="similarity">
    <text evidence="1 9">Belongs to the endoribonuclease YbeY family.</text>
</comment>
<evidence type="ECO:0000256" key="7">
    <source>
        <dbReference type="ARBA" id="ARBA00022801"/>
    </source>
</evidence>
<evidence type="ECO:0000256" key="6">
    <source>
        <dbReference type="ARBA" id="ARBA00022759"/>
    </source>
</evidence>
<dbReference type="GO" id="GO:0004222">
    <property type="term" value="F:metalloendopeptidase activity"/>
    <property type="evidence" value="ECO:0007669"/>
    <property type="project" value="InterPro"/>
</dbReference>
<feature type="binding site" evidence="9">
    <location>
        <position position="160"/>
    </location>
    <ligand>
        <name>Zn(2+)</name>
        <dbReference type="ChEBI" id="CHEBI:29105"/>
        <note>catalytic</note>
    </ligand>
</feature>
<evidence type="ECO:0000256" key="4">
    <source>
        <dbReference type="ARBA" id="ARBA00022722"/>
    </source>
</evidence>
<keyword evidence="6 9" id="KW-0255">Endonuclease</keyword>
<dbReference type="GO" id="GO:0004521">
    <property type="term" value="F:RNA endonuclease activity"/>
    <property type="evidence" value="ECO:0007669"/>
    <property type="project" value="UniProtKB-UniRule"/>
</dbReference>
<dbReference type="RefSeq" id="WP_316432167.1">
    <property type="nucleotide sequence ID" value="NZ_CP053586.1"/>
</dbReference>
<comment type="function">
    <text evidence="9">Single strand-specific metallo-endoribonuclease involved in late-stage 70S ribosome quality control and in maturation of the 3' terminus of the 16S rRNA.</text>
</comment>
<name>A0AA96WI66_9CYAN</name>
<keyword evidence="3 9" id="KW-0698">rRNA processing</keyword>
<dbReference type="NCBIfam" id="TIGR00043">
    <property type="entry name" value="rRNA maturation RNase YbeY"/>
    <property type="match status" value="1"/>
</dbReference>
<feature type="binding site" evidence="9">
    <location>
        <position position="156"/>
    </location>
    <ligand>
        <name>Zn(2+)</name>
        <dbReference type="ChEBI" id="CHEBI:29105"/>
        <note>catalytic</note>
    </ligand>
</feature>